<dbReference type="SUPFAM" id="SSF54427">
    <property type="entry name" value="NTF2-like"/>
    <property type="match status" value="1"/>
</dbReference>
<reference evidence="2 3" key="1">
    <citation type="submission" date="2018-03" db="EMBL/GenBank/DDBJ databases">
        <authorList>
            <person name="Keele B.F."/>
        </authorList>
    </citation>
    <scope>NUCLEOTIDE SEQUENCE [LARGE SCALE GENOMIC DNA]</scope>
    <source>
        <strain evidence="2 3">YL28-9</strain>
    </source>
</reference>
<feature type="domain" description="SnoaL-like" evidence="1">
    <location>
        <begin position="7"/>
        <end position="91"/>
    </location>
</feature>
<dbReference type="Pfam" id="PF12680">
    <property type="entry name" value="SnoaL_2"/>
    <property type="match status" value="1"/>
</dbReference>
<accession>A0A2T3HLL4</accession>
<dbReference type="InterPro" id="IPR037401">
    <property type="entry name" value="SnoaL-like"/>
</dbReference>
<dbReference type="EMBL" id="PYLS01000005">
    <property type="protein sequence ID" value="PST83281.1"/>
    <property type="molecule type" value="Genomic_DNA"/>
</dbReference>
<evidence type="ECO:0000313" key="2">
    <source>
        <dbReference type="EMBL" id="PST83281.1"/>
    </source>
</evidence>
<protein>
    <recommendedName>
        <fullName evidence="1">SnoaL-like domain-containing protein</fullName>
    </recommendedName>
</protein>
<dbReference type="AlphaFoldDB" id="A0A2T3HLL4"/>
<dbReference type="InterPro" id="IPR032710">
    <property type="entry name" value="NTF2-like_dom_sf"/>
</dbReference>
<organism evidence="2 3">
    <name type="scientific">Pedobacter yulinensis</name>
    <dbReference type="NCBI Taxonomy" id="2126353"/>
    <lineage>
        <taxon>Bacteria</taxon>
        <taxon>Pseudomonadati</taxon>
        <taxon>Bacteroidota</taxon>
        <taxon>Sphingobacteriia</taxon>
        <taxon>Sphingobacteriales</taxon>
        <taxon>Sphingobacteriaceae</taxon>
        <taxon>Pedobacter</taxon>
    </lineage>
</organism>
<comment type="caution">
    <text evidence="2">The sequence shown here is derived from an EMBL/GenBank/DDBJ whole genome shotgun (WGS) entry which is preliminary data.</text>
</comment>
<dbReference type="OrthoDB" id="8684708at2"/>
<proteinExistence type="predicted"/>
<name>A0A2T3HLL4_9SPHI</name>
<gene>
    <name evidence="2" type="ORF">C7T94_11875</name>
</gene>
<dbReference type="Proteomes" id="UP000240912">
    <property type="component" value="Unassembled WGS sequence"/>
</dbReference>
<dbReference type="RefSeq" id="WP_107215541.1">
    <property type="nucleotide sequence ID" value="NZ_KZ686269.1"/>
</dbReference>
<dbReference type="Gene3D" id="3.10.450.50">
    <property type="match status" value="1"/>
</dbReference>
<evidence type="ECO:0000259" key="1">
    <source>
        <dbReference type="Pfam" id="PF12680"/>
    </source>
</evidence>
<evidence type="ECO:0000313" key="3">
    <source>
        <dbReference type="Proteomes" id="UP000240912"/>
    </source>
</evidence>
<keyword evidence="3" id="KW-1185">Reference proteome</keyword>
<sequence>MKLHKVVERFIETQNNHDSNAYVACFTDSAVVHDEGKTHKGKTEIRQWIEDANEKYQSFMEPLKYEATGPKGILTAKVSGTFPGSPAVLQFHLVLEDDLIDSLKVSG</sequence>